<dbReference type="GO" id="GO:0006574">
    <property type="term" value="P:L-valine catabolic process"/>
    <property type="evidence" value="ECO:0007669"/>
    <property type="project" value="TreeGrafter"/>
</dbReference>
<organism evidence="3 5">
    <name type="scientific">Treponema socranskii subsp. socranskii VPI DR56BR1116 = ATCC 35536</name>
    <dbReference type="NCBI Taxonomy" id="1125725"/>
    <lineage>
        <taxon>Bacteria</taxon>
        <taxon>Pseudomonadati</taxon>
        <taxon>Spirochaetota</taxon>
        <taxon>Spirochaetia</taxon>
        <taxon>Spirochaetales</taxon>
        <taxon>Treponemataceae</taxon>
        <taxon>Treponema</taxon>
    </lineage>
</organism>
<dbReference type="InterPro" id="IPR016161">
    <property type="entry name" value="Ald_DH/histidinol_DH"/>
</dbReference>
<sequence>MENVKIVKPFINGHFVESKTSTYIEQYNPSTGEVISRIPQCTKDEVTAAVAAAHAAYKDWSATPVLKRTQILYRLRELIIQNMEELTHLVAFENGKNWFEAEGDVLKAKEGTEQAIASPSLMMGESLMDTSSGFDTVSYRHPLGVFAGIAPFNFPSMIPMGWMTPICIACGNTIVIKASSVTPLSALRFAELYKEAGLPDGVLNIVTCSRNEAEILLTDSRIKGVSFVGTTDVGKHIYSVAAQAGKRVQVQGEAKNHALIMDDVPVKRTAAAIINAAYGCAGERCMALPVVVVHDAVADALVFELVSLAKKLKVGPAYDKTTDMGPVISAKHRQSVIDWIDRGIKEGATLVLDGRDCKPDGFENGFYLGPTILDNVSNDMTVGQSEIFGPVLCIKRVRSFEEGLAAMNKNRFANGSAIFTQNGYYAREFARHTDGGMVGINVAIPVPVGMFPFSGHKDSFIGDLHCLGKDGYKFFTETKTVTSRWFAESEHGTTKVSTWDGTI</sequence>
<dbReference type="SUPFAM" id="SSF53720">
    <property type="entry name" value="ALDH-like"/>
    <property type="match status" value="1"/>
</dbReference>
<evidence type="ECO:0000313" key="5">
    <source>
        <dbReference type="Proteomes" id="UP000016412"/>
    </source>
</evidence>
<keyword evidence="1 3" id="KW-0560">Oxidoreductase</keyword>
<gene>
    <name evidence="3" type="primary">mmsA</name>
    <name evidence="4" type="ORF">HMPREF0860_1497</name>
    <name evidence="3" type="ORF">HMPREF1325_2525</name>
</gene>
<protein>
    <submittedName>
        <fullName evidence="3">Methylmalonate-semialdehyde dehydrogenase (Acylating)</fullName>
        <ecNumber evidence="3">1.2.1.27</ecNumber>
    </submittedName>
</protein>
<evidence type="ECO:0000313" key="6">
    <source>
        <dbReference type="Proteomes" id="UP000016646"/>
    </source>
</evidence>
<evidence type="ECO:0000256" key="1">
    <source>
        <dbReference type="ARBA" id="ARBA00023002"/>
    </source>
</evidence>
<dbReference type="PATRIC" id="fig|1125725.3.peg.1698"/>
<accession>U1GUZ3</accession>
<dbReference type="Proteomes" id="UP000016646">
    <property type="component" value="Unassembled WGS sequence"/>
</dbReference>
<dbReference type="GO" id="GO:0004491">
    <property type="term" value="F:methylmalonate-semialdehyde dehydrogenase (acylating, NAD) activity"/>
    <property type="evidence" value="ECO:0007669"/>
    <property type="project" value="UniProtKB-EC"/>
</dbReference>
<evidence type="ECO:0000313" key="4">
    <source>
        <dbReference type="EMBL" id="ERK04113.1"/>
    </source>
</evidence>
<dbReference type="EMBL" id="AUZJ01000043">
    <property type="protein sequence ID" value="ERF60414.1"/>
    <property type="molecule type" value="Genomic_DNA"/>
</dbReference>
<dbReference type="Proteomes" id="UP000016412">
    <property type="component" value="Unassembled WGS sequence"/>
</dbReference>
<feature type="domain" description="Aldehyde dehydrogenase" evidence="2">
    <location>
        <begin position="15"/>
        <end position="481"/>
    </location>
</feature>
<dbReference type="InterPro" id="IPR016163">
    <property type="entry name" value="Ald_DH_C"/>
</dbReference>
<dbReference type="EMBL" id="AVQI01000028">
    <property type="protein sequence ID" value="ERK04113.1"/>
    <property type="molecule type" value="Genomic_DNA"/>
</dbReference>
<dbReference type="OrthoDB" id="9762913at2"/>
<reference evidence="5 6" key="1">
    <citation type="submission" date="2013-08" db="EMBL/GenBank/DDBJ databases">
        <authorList>
            <person name="Durkin A.S."/>
            <person name="Haft D.R."/>
            <person name="McCorrison J."/>
            <person name="Torralba M."/>
            <person name="Gillis M."/>
            <person name="Haft D.H."/>
            <person name="Methe B."/>
            <person name="Sutton G."/>
            <person name="Nelson K.E."/>
        </authorList>
    </citation>
    <scope>NUCLEOTIDE SEQUENCE [LARGE SCALE GENOMIC DNA]</scope>
    <source>
        <strain evidence="4 6">ATCC 35536</strain>
        <strain evidence="3 5">VPI DR56BR1116</strain>
    </source>
</reference>
<dbReference type="Gene3D" id="3.40.309.10">
    <property type="entry name" value="Aldehyde Dehydrogenase, Chain A, domain 2"/>
    <property type="match status" value="1"/>
</dbReference>
<dbReference type="PANTHER" id="PTHR43866:SF4">
    <property type="entry name" value="MALONATE-SEMIALDEHYDE DEHYDROGENASE"/>
    <property type="match status" value="1"/>
</dbReference>
<evidence type="ECO:0000259" key="2">
    <source>
        <dbReference type="Pfam" id="PF00171"/>
    </source>
</evidence>
<keyword evidence="6" id="KW-1185">Reference proteome</keyword>
<dbReference type="InterPro" id="IPR015590">
    <property type="entry name" value="Aldehyde_DH_dom"/>
</dbReference>
<dbReference type="EC" id="1.2.1.27" evidence="3"/>
<dbReference type="RefSeq" id="WP_021330812.1">
    <property type="nucleotide sequence ID" value="NZ_AUZJ01000043.1"/>
</dbReference>
<dbReference type="Pfam" id="PF00171">
    <property type="entry name" value="Aldedh"/>
    <property type="match status" value="1"/>
</dbReference>
<dbReference type="eggNOG" id="COG1012">
    <property type="taxonomic scope" value="Bacteria"/>
</dbReference>
<name>U1GUZ3_TRESO</name>
<comment type="caution">
    <text evidence="3">The sequence shown here is derived from an EMBL/GenBank/DDBJ whole genome shotgun (WGS) entry which is preliminary data.</text>
</comment>
<dbReference type="AlphaFoldDB" id="U1GUZ3"/>
<dbReference type="PANTHER" id="PTHR43866">
    <property type="entry name" value="MALONATE-SEMIALDEHYDE DEHYDROGENASE"/>
    <property type="match status" value="1"/>
</dbReference>
<dbReference type="STRING" id="1125725.HMPREF1325_2525"/>
<dbReference type="InterPro" id="IPR010061">
    <property type="entry name" value="MeMal-semiAld_DH"/>
</dbReference>
<proteinExistence type="predicted"/>
<dbReference type="Gene3D" id="3.40.605.10">
    <property type="entry name" value="Aldehyde Dehydrogenase, Chain A, domain 1"/>
    <property type="match status" value="1"/>
</dbReference>
<evidence type="ECO:0000313" key="3">
    <source>
        <dbReference type="EMBL" id="ERF60414.1"/>
    </source>
</evidence>
<dbReference type="NCBIfam" id="TIGR01722">
    <property type="entry name" value="MMSDH"/>
    <property type="match status" value="1"/>
</dbReference>
<dbReference type="GO" id="GO:0006210">
    <property type="term" value="P:thymine catabolic process"/>
    <property type="evidence" value="ECO:0007669"/>
    <property type="project" value="TreeGrafter"/>
</dbReference>
<dbReference type="CDD" id="cd07085">
    <property type="entry name" value="ALDH_F6_MMSDH"/>
    <property type="match status" value="1"/>
</dbReference>
<dbReference type="FunFam" id="3.40.309.10:FF:000002">
    <property type="entry name" value="Methylmalonate-semialdehyde dehydrogenase (Acylating)"/>
    <property type="match status" value="1"/>
</dbReference>
<dbReference type="InterPro" id="IPR016162">
    <property type="entry name" value="Ald_DH_N"/>
</dbReference>